<evidence type="ECO:0000256" key="2">
    <source>
        <dbReference type="SAM" id="SignalP"/>
    </source>
</evidence>
<evidence type="ECO:0000313" key="3">
    <source>
        <dbReference type="EMBL" id="MFI0792696.1"/>
    </source>
</evidence>
<protein>
    <recommendedName>
        <fullName evidence="5">Lipoprotein</fullName>
    </recommendedName>
</protein>
<dbReference type="PROSITE" id="PS51257">
    <property type="entry name" value="PROKAR_LIPOPROTEIN"/>
    <property type="match status" value="1"/>
</dbReference>
<name>A0ABW7SG75_9ACTN</name>
<evidence type="ECO:0000313" key="4">
    <source>
        <dbReference type="Proteomes" id="UP001611075"/>
    </source>
</evidence>
<sequence>MRRTLPSLAILALACLLTTGCDTGGSTSSAGTTTAPAADDPAAPAEDGPEPAPATTGPAAPPEPTVVSTTAAPPKPAPKKVPALTCKQLAGAHVGSTKVPYQGYADYLPLSEGVWSGEDGATVALQKPCGIGDLDGDGAADAVGAVTLNSGGSGTFHTLVVWRNTDGEPVYRSLAELDDRTPVVSITVSGGKAKVVWLTRSADRSMAELDIRRTSYYQLSGSTFTEVSHTDAPYKP</sequence>
<keyword evidence="2" id="KW-0732">Signal</keyword>
<reference evidence="3 4" key="1">
    <citation type="submission" date="2024-10" db="EMBL/GenBank/DDBJ databases">
        <title>The Natural Products Discovery Center: Release of the First 8490 Sequenced Strains for Exploring Actinobacteria Biosynthetic Diversity.</title>
        <authorList>
            <person name="Kalkreuter E."/>
            <person name="Kautsar S.A."/>
            <person name="Yang D."/>
            <person name="Bader C.D."/>
            <person name="Teijaro C.N."/>
            <person name="Fluegel L."/>
            <person name="Davis C.M."/>
            <person name="Simpson J.R."/>
            <person name="Lauterbach L."/>
            <person name="Steele A.D."/>
            <person name="Gui C."/>
            <person name="Meng S."/>
            <person name="Li G."/>
            <person name="Viehrig K."/>
            <person name="Ye F."/>
            <person name="Su P."/>
            <person name="Kiefer A.F."/>
            <person name="Nichols A."/>
            <person name="Cepeda A.J."/>
            <person name="Yan W."/>
            <person name="Fan B."/>
            <person name="Jiang Y."/>
            <person name="Adhikari A."/>
            <person name="Zheng C.-J."/>
            <person name="Schuster L."/>
            <person name="Cowan T.M."/>
            <person name="Smanski M.J."/>
            <person name="Chevrette M.G."/>
            <person name="De Carvalho L.P.S."/>
            <person name="Shen B."/>
        </authorList>
    </citation>
    <scope>NUCLEOTIDE SEQUENCE [LARGE SCALE GENOMIC DNA]</scope>
    <source>
        <strain evidence="3 4">NPDC021253</strain>
    </source>
</reference>
<dbReference type="Proteomes" id="UP001611075">
    <property type="component" value="Unassembled WGS sequence"/>
</dbReference>
<feature type="compositionally biased region" description="Low complexity" evidence="1">
    <location>
        <begin position="24"/>
        <end position="46"/>
    </location>
</feature>
<proteinExistence type="predicted"/>
<keyword evidence="4" id="KW-1185">Reference proteome</keyword>
<feature type="chain" id="PRO_5045813001" description="Lipoprotein" evidence="2">
    <location>
        <begin position="24"/>
        <end position="236"/>
    </location>
</feature>
<gene>
    <name evidence="3" type="ORF">ACH4OY_08355</name>
</gene>
<feature type="signal peptide" evidence="2">
    <location>
        <begin position="1"/>
        <end position="23"/>
    </location>
</feature>
<organism evidence="3 4">
    <name type="scientific">Micromonospora rubida</name>
    <dbReference type="NCBI Taxonomy" id="2697657"/>
    <lineage>
        <taxon>Bacteria</taxon>
        <taxon>Bacillati</taxon>
        <taxon>Actinomycetota</taxon>
        <taxon>Actinomycetes</taxon>
        <taxon>Micromonosporales</taxon>
        <taxon>Micromonosporaceae</taxon>
        <taxon>Micromonospora</taxon>
    </lineage>
</organism>
<accession>A0ABW7SG75</accession>
<dbReference type="EMBL" id="JBIRPU010000003">
    <property type="protein sequence ID" value="MFI0792696.1"/>
    <property type="molecule type" value="Genomic_DNA"/>
</dbReference>
<evidence type="ECO:0000256" key="1">
    <source>
        <dbReference type="SAM" id="MobiDB-lite"/>
    </source>
</evidence>
<feature type="region of interest" description="Disordered" evidence="1">
    <location>
        <begin position="24"/>
        <end position="81"/>
    </location>
</feature>
<evidence type="ECO:0008006" key="5">
    <source>
        <dbReference type="Google" id="ProtNLM"/>
    </source>
</evidence>
<dbReference type="RefSeq" id="WP_396677531.1">
    <property type="nucleotide sequence ID" value="NZ_JBIRPU010000003.1"/>
</dbReference>
<comment type="caution">
    <text evidence="3">The sequence shown here is derived from an EMBL/GenBank/DDBJ whole genome shotgun (WGS) entry which is preliminary data.</text>
</comment>